<gene>
    <name evidence="2" type="ORF">BRAA01T04105Z</name>
</gene>
<feature type="region of interest" description="Disordered" evidence="1">
    <location>
        <begin position="16"/>
        <end position="35"/>
    </location>
</feature>
<organism evidence="2">
    <name type="scientific">Brassica campestris</name>
    <name type="common">Field mustard</name>
    <dbReference type="NCBI Taxonomy" id="3711"/>
    <lineage>
        <taxon>Eukaryota</taxon>
        <taxon>Viridiplantae</taxon>
        <taxon>Streptophyta</taxon>
        <taxon>Embryophyta</taxon>
        <taxon>Tracheophyta</taxon>
        <taxon>Spermatophyta</taxon>
        <taxon>Magnoliopsida</taxon>
        <taxon>eudicotyledons</taxon>
        <taxon>Gunneridae</taxon>
        <taxon>Pentapetalae</taxon>
        <taxon>rosids</taxon>
        <taxon>malvids</taxon>
        <taxon>Brassicales</taxon>
        <taxon>Brassicaceae</taxon>
        <taxon>Brassiceae</taxon>
        <taxon>Brassica</taxon>
    </lineage>
</organism>
<name>A0A3P5ZSI5_BRACM</name>
<dbReference type="EMBL" id="LR031571">
    <property type="protein sequence ID" value="VDC77603.1"/>
    <property type="molecule type" value="Genomic_DNA"/>
</dbReference>
<evidence type="ECO:0000313" key="2">
    <source>
        <dbReference type="EMBL" id="VDC77603.1"/>
    </source>
</evidence>
<evidence type="ECO:0000256" key="1">
    <source>
        <dbReference type="SAM" id="MobiDB-lite"/>
    </source>
</evidence>
<reference evidence="2" key="1">
    <citation type="submission" date="2018-11" db="EMBL/GenBank/DDBJ databases">
        <authorList>
            <consortium name="Genoscope - CEA"/>
            <person name="William W."/>
        </authorList>
    </citation>
    <scope>NUCLEOTIDE SEQUENCE</scope>
</reference>
<accession>A0A3P5ZSI5</accession>
<sequence>MRKELSFKMGKLSKTRSQTGQLHQRGGRYHYPPSPNSWKQVVKDSITLGKNRQRDQECVEHSSQETIDEEQLISIIRCYQSSSFSVPFFLFVLLLISL</sequence>
<dbReference type="AlphaFoldDB" id="A0A3P5ZSI5"/>
<protein>
    <submittedName>
        <fullName evidence="2">Uncharacterized protein</fullName>
    </submittedName>
</protein>
<proteinExistence type="predicted"/>